<dbReference type="STRING" id="546262.NEICINOT_03339"/>
<dbReference type="Proteomes" id="UP000003294">
    <property type="component" value="Unassembled WGS sequence"/>
</dbReference>
<organism evidence="1 2">
    <name type="scientific">Neisseria cinerea ATCC 14685</name>
    <dbReference type="NCBI Taxonomy" id="546262"/>
    <lineage>
        <taxon>Bacteria</taxon>
        <taxon>Pseudomonadati</taxon>
        <taxon>Pseudomonadota</taxon>
        <taxon>Betaproteobacteria</taxon>
        <taxon>Neisseriales</taxon>
        <taxon>Neisseriaceae</taxon>
        <taxon>Neisseria</taxon>
    </lineage>
</organism>
<dbReference type="AlphaFoldDB" id="D0W120"/>
<dbReference type="EMBL" id="ACDY02000002">
    <property type="protein sequence ID" value="EEZ72408.1"/>
    <property type="molecule type" value="Genomic_DNA"/>
</dbReference>
<sequence length="79" mass="9251">MPSETGNLVLGGIWFILIQHMFNRFERHKVSSGSLPEYKVRHGKAAWRGRLRLAFHCRLEGGRNIKISHIVNNFKFLYI</sequence>
<evidence type="ECO:0000313" key="2">
    <source>
        <dbReference type="Proteomes" id="UP000003294"/>
    </source>
</evidence>
<accession>D0W120</accession>
<dbReference type="RefSeq" id="WP_003675101.1">
    <property type="nucleotide sequence ID" value="NZ_ACDY02000002.1"/>
</dbReference>
<evidence type="ECO:0000313" key="1">
    <source>
        <dbReference type="EMBL" id="EEZ72408.1"/>
    </source>
</evidence>
<reference evidence="1 2" key="1">
    <citation type="submission" date="2009-10" db="EMBL/GenBank/DDBJ databases">
        <authorList>
            <person name="Weinstock G."/>
            <person name="Sodergren E."/>
            <person name="Clifton S."/>
            <person name="Fulton L."/>
            <person name="Fulton B."/>
            <person name="Courtney L."/>
            <person name="Fronick C."/>
            <person name="Harrison M."/>
            <person name="Strong C."/>
            <person name="Farmer C."/>
            <person name="Delahaunty K."/>
            <person name="Markovic C."/>
            <person name="Hall O."/>
            <person name="Minx P."/>
            <person name="Tomlinson C."/>
            <person name="Mitreva M."/>
            <person name="Nelson J."/>
            <person name="Hou S."/>
            <person name="Wollam A."/>
            <person name="Pepin K.H."/>
            <person name="Johnson M."/>
            <person name="Bhonagiri V."/>
            <person name="Nash W.E."/>
            <person name="Warren W."/>
            <person name="Chinwalla A."/>
            <person name="Mardis E.R."/>
            <person name="Wilson R.K."/>
        </authorList>
    </citation>
    <scope>NUCLEOTIDE SEQUENCE [LARGE SCALE GENOMIC DNA]</scope>
    <source>
        <strain evidence="1 2">ATCC 14685</strain>
    </source>
</reference>
<gene>
    <name evidence="1" type="ORF">NEICINOT_03339</name>
</gene>
<proteinExistence type="predicted"/>
<name>D0W120_NEICI</name>
<protein>
    <submittedName>
        <fullName evidence="1">Uncharacterized protein</fullName>
    </submittedName>
</protein>
<comment type="caution">
    <text evidence="1">The sequence shown here is derived from an EMBL/GenBank/DDBJ whole genome shotgun (WGS) entry which is preliminary data.</text>
</comment>